<feature type="compositionally biased region" description="Polar residues" evidence="1">
    <location>
        <begin position="285"/>
        <end position="300"/>
    </location>
</feature>
<dbReference type="EMBL" id="JAADYS010001164">
    <property type="protein sequence ID" value="KAF4464624.1"/>
    <property type="molecule type" value="Genomic_DNA"/>
</dbReference>
<name>A0A8H4P6U7_9HYPO</name>
<sequence length="329" mass="33337">MKAAVLSLLAGGAAAQINLGPNLLNVAAANPNDPGYASCTEAVSLVQDCVSSIGGLDAAATADPQALIGCACCDGRSNAAPIYGACSSYLEEEVPDASSQYDAYGTLYMACSAEATCNGGGSLLTSTIKANEDSSTITASPSSQTYAAACVDMLDIFTSCTKANRDFTELPFKEQAECYCCRGSGSDLTWTDEIDSAASTCANWARTGEPDTAYPVAKTFATFCQRFTDVCENAASKTEDAESTETEEASSTEEDDSRRTSDSSSGSGSDSDSDSDSGSATTSEQNNNAVTVTVQPTATEGSDGGNAAASLRVSLGAALAAVAAVALAL</sequence>
<feature type="signal peptide" evidence="2">
    <location>
        <begin position="1"/>
        <end position="15"/>
    </location>
</feature>
<feature type="region of interest" description="Disordered" evidence="1">
    <location>
        <begin position="236"/>
        <end position="307"/>
    </location>
</feature>
<organism evidence="3 4">
    <name type="scientific">Fusarium albosuccineum</name>
    <dbReference type="NCBI Taxonomy" id="1237068"/>
    <lineage>
        <taxon>Eukaryota</taxon>
        <taxon>Fungi</taxon>
        <taxon>Dikarya</taxon>
        <taxon>Ascomycota</taxon>
        <taxon>Pezizomycotina</taxon>
        <taxon>Sordariomycetes</taxon>
        <taxon>Hypocreomycetidae</taxon>
        <taxon>Hypocreales</taxon>
        <taxon>Nectriaceae</taxon>
        <taxon>Fusarium</taxon>
        <taxon>Fusarium decemcellulare species complex</taxon>
    </lineage>
</organism>
<keyword evidence="4" id="KW-1185">Reference proteome</keyword>
<evidence type="ECO:0000256" key="1">
    <source>
        <dbReference type="SAM" id="MobiDB-lite"/>
    </source>
</evidence>
<comment type="caution">
    <text evidence="3">The sequence shown here is derived from an EMBL/GenBank/DDBJ whole genome shotgun (WGS) entry which is preliminary data.</text>
</comment>
<evidence type="ECO:0000313" key="4">
    <source>
        <dbReference type="Proteomes" id="UP000554235"/>
    </source>
</evidence>
<evidence type="ECO:0000313" key="3">
    <source>
        <dbReference type="EMBL" id="KAF4464624.1"/>
    </source>
</evidence>
<feature type="chain" id="PRO_5035002748" evidence="2">
    <location>
        <begin position="16"/>
        <end position="329"/>
    </location>
</feature>
<reference evidence="3 4" key="1">
    <citation type="submission" date="2020-01" db="EMBL/GenBank/DDBJ databases">
        <title>Identification and distribution of gene clusters putatively required for synthesis of sphingolipid metabolism inhibitors in phylogenetically diverse species of the filamentous fungus Fusarium.</title>
        <authorList>
            <person name="Kim H.-S."/>
            <person name="Busman M."/>
            <person name="Brown D.W."/>
            <person name="Divon H."/>
            <person name="Uhlig S."/>
            <person name="Proctor R.H."/>
        </authorList>
    </citation>
    <scope>NUCLEOTIDE SEQUENCE [LARGE SCALE GENOMIC DNA]</scope>
    <source>
        <strain evidence="3 4">NRRL 20459</strain>
    </source>
</reference>
<protein>
    <submittedName>
        <fullName evidence="3">Uncharacterized protein</fullName>
    </submittedName>
</protein>
<dbReference type="AlphaFoldDB" id="A0A8H4P6U7"/>
<accession>A0A8H4P6U7</accession>
<proteinExistence type="predicted"/>
<dbReference type="OrthoDB" id="4153189at2759"/>
<keyword evidence="2" id="KW-0732">Signal</keyword>
<gene>
    <name evidence="3" type="ORF">FALBO_8532</name>
</gene>
<feature type="compositionally biased region" description="Acidic residues" evidence="1">
    <location>
        <begin position="241"/>
        <end position="255"/>
    </location>
</feature>
<feature type="compositionally biased region" description="Low complexity" evidence="1">
    <location>
        <begin position="262"/>
        <end position="284"/>
    </location>
</feature>
<evidence type="ECO:0000256" key="2">
    <source>
        <dbReference type="SAM" id="SignalP"/>
    </source>
</evidence>
<dbReference type="Proteomes" id="UP000554235">
    <property type="component" value="Unassembled WGS sequence"/>
</dbReference>